<protein>
    <submittedName>
        <fullName evidence="1">2278_t:CDS:1</fullName>
    </submittedName>
</protein>
<dbReference type="EMBL" id="CAJVPJ010008047">
    <property type="protein sequence ID" value="CAG8678969.1"/>
    <property type="molecule type" value="Genomic_DNA"/>
</dbReference>
<evidence type="ECO:0000313" key="2">
    <source>
        <dbReference type="Proteomes" id="UP000789572"/>
    </source>
</evidence>
<proteinExistence type="predicted"/>
<feature type="non-terminal residue" evidence="1">
    <location>
        <position position="1"/>
    </location>
</feature>
<sequence length="47" mass="5457">TDLFLEWVQKFDHFCRIKKINTLLLVDNASSHIDPSRLIQENGGRTS</sequence>
<reference evidence="1" key="1">
    <citation type="submission" date="2021-06" db="EMBL/GenBank/DDBJ databases">
        <authorList>
            <person name="Kallberg Y."/>
            <person name="Tangrot J."/>
            <person name="Rosling A."/>
        </authorList>
    </citation>
    <scope>NUCLEOTIDE SEQUENCE</scope>
    <source>
        <strain evidence="1">IA702</strain>
    </source>
</reference>
<evidence type="ECO:0000313" key="1">
    <source>
        <dbReference type="EMBL" id="CAG8678969.1"/>
    </source>
</evidence>
<comment type="caution">
    <text evidence="1">The sequence shown here is derived from an EMBL/GenBank/DDBJ whole genome shotgun (WGS) entry which is preliminary data.</text>
</comment>
<dbReference type="AlphaFoldDB" id="A0A9N9HEI6"/>
<gene>
    <name evidence="1" type="ORF">POCULU_LOCUS11385</name>
</gene>
<dbReference type="Proteomes" id="UP000789572">
    <property type="component" value="Unassembled WGS sequence"/>
</dbReference>
<name>A0A9N9HEI6_9GLOM</name>
<keyword evidence="2" id="KW-1185">Reference proteome</keyword>
<feature type="non-terminal residue" evidence="1">
    <location>
        <position position="47"/>
    </location>
</feature>
<organism evidence="1 2">
    <name type="scientific">Paraglomus occultum</name>
    <dbReference type="NCBI Taxonomy" id="144539"/>
    <lineage>
        <taxon>Eukaryota</taxon>
        <taxon>Fungi</taxon>
        <taxon>Fungi incertae sedis</taxon>
        <taxon>Mucoromycota</taxon>
        <taxon>Glomeromycotina</taxon>
        <taxon>Glomeromycetes</taxon>
        <taxon>Paraglomerales</taxon>
        <taxon>Paraglomeraceae</taxon>
        <taxon>Paraglomus</taxon>
    </lineage>
</organism>
<accession>A0A9N9HEI6</accession>